<dbReference type="SUPFAM" id="SSF52141">
    <property type="entry name" value="Uracil-DNA glycosylase-like"/>
    <property type="match status" value="1"/>
</dbReference>
<keyword evidence="7 9" id="KW-0378">Hydrolase</keyword>
<dbReference type="HAMAP" id="MF_00148">
    <property type="entry name" value="UDG"/>
    <property type="match status" value="1"/>
</dbReference>
<dbReference type="PROSITE" id="PS00130">
    <property type="entry name" value="U_DNA_GLYCOSYLASE"/>
    <property type="match status" value="1"/>
</dbReference>
<dbReference type="CDD" id="cd10027">
    <property type="entry name" value="UDG-F1-like"/>
    <property type="match status" value="1"/>
</dbReference>
<dbReference type="NCBIfam" id="TIGR00628">
    <property type="entry name" value="ung"/>
    <property type="match status" value="1"/>
</dbReference>
<dbReference type="Proteomes" id="UP000199376">
    <property type="component" value="Unassembled WGS sequence"/>
</dbReference>
<dbReference type="NCBIfam" id="NF003592">
    <property type="entry name" value="PRK05254.1-5"/>
    <property type="match status" value="1"/>
</dbReference>
<dbReference type="EC" id="3.2.2.27" evidence="4 9"/>
<comment type="catalytic activity">
    <reaction evidence="1 9 11">
        <text>Hydrolyzes single-stranded DNA or mismatched double-stranded DNA and polynucleotides, releasing free uracil.</text>
        <dbReference type="EC" id="3.2.2.27"/>
    </reaction>
</comment>
<dbReference type="OrthoDB" id="9804372at2"/>
<proteinExistence type="inferred from homology"/>
<dbReference type="GO" id="GO:0097510">
    <property type="term" value="P:base-excision repair, AP site formation via deaminated base removal"/>
    <property type="evidence" value="ECO:0007669"/>
    <property type="project" value="TreeGrafter"/>
</dbReference>
<dbReference type="InterPro" id="IPR036895">
    <property type="entry name" value="Uracil-DNA_glycosylase-like_sf"/>
</dbReference>
<reference evidence="13 14" key="1">
    <citation type="submission" date="2016-10" db="EMBL/GenBank/DDBJ databases">
        <authorList>
            <person name="de Groot N.N."/>
        </authorList>
    </citation>
    <scope>NUCLEOTIDE SEQUENCE [LARGE SCALE GENOMIC DNA]</scope>
    <source>
        <strain evidence="13 14">DSM 19113</strain>
    </source>
</reference>
<keyword evidence="8 9" id="KW-0234">DNA repair</keyword>
<name>A0A1I1F9E0_9LACO</name>
<keyword evidence="6 9" id="KW-0227">DNA damage</keyword>
<dbReference type="NCBIfam" id="NF003589">
    <property type="entry name" value="PRK05254.1-2"/>
    <property type="match status" value="1"/>
</dbReference>
<evidence type="ECO:0000259" key="12">
    <source>
        <dbReference type="SMART" id="SM00986"/>
    </source>
</evidence>
<comment type="function">
    <text evidence="2 9 11">Excises uracil residues from the DNA which can arise as a result of misincorporation of dUMP residues by DNA polymerase or due to deamination of cytosine.</text>
</comment>
<evidence type="ECO:0000256" key="11">
    <source>
        <dbReference type="RuleBase" id="RU003780"/>
    </source>
</evidence>
<evidence type="ECO:0000256" key="10">
    <source>
        <dbReference type="PROSITE-ProRule" id="PRU10072"/>
    </source>
</evidence>
<feature type="domain" description="Uracil-DNA glycosylase-like" evidence="12">
    <location>
        <begin position="53"/>
        <end position="212"/>
    </location>
</feature>
<dbReference type="Pfam" id="PF03167">
    <property type="entry name" value="UDG"/>
    <property type="match status" value="1"/>
</dbReference>
<protein>
    <recommendedName>
        <fullName evidence="5 9">Uracil-DNA glycosylase</fullName>
        <shortName evidence="9">UDG</shortName>
        <ecNumber evidence="4 9">3.2.2.27</ecNumber>
    </recommendedName>
</protein>
<dbReference type="AlphaFoldDB" id="A0A1I1F9E0"/>
<dbReference type="STRING" id="283737.SAMN05660453_0712"/>
<keyword evidence="9" id="KW-0963">Cytoplasm</keyword>
<dbReference type="NCBIfam" id="NF003588">
    <property type="entry name" value="PRK05254.1-1"/>
    <property type="match status" value="1"/>
</dbReference>
<evidence type="ECO:0000313" key="13">
    <source>
        <dbReference type="EMBL" id="SFB95566.1"/>
    </source>
</evidence>
<gene>
    <name evidence="9" type="primary">ung</name>
    <name evidence="13" type="ORF">SAMN05660453_0712</name>
</gene>
<dbReference type="RefSeq" id="WP_091502134.1">
    <property type="nucleotide sequence ID" value="NZ_FOLI01000002.1"/>
</dbReference>
<evidence type="ECO:0000256" key="6">
    <source>
        <dbReference type="ARBA" id="ARBA00022763"/>
    </source>
</evidence>
<evidence type="ECO:0000256" key="1">
    <source>
        <dbReference type="ARBA" id="ARBA00001400"/>
    </source>
</evidence>
<evidence type="ECO:0000256" key="5">
    <source>
        <dbReference type="ARBA" id="ARBA00018429"/>
    </source>
</evidence>
<feature type="active site" description="Proton acceptor" evidence="9 10">
    <location>
        <position position="68"/>
    </location>
</feature>
<evidence type="ECO:0000256" key="7">
    <source>
        <dbReference type="ARBA" id="ARBA00022801"/>
    </source>
</evidence>
<dbReference type="SMART" id="SM00987">
    <property type="entry name" value="UreE_C"/>
    <property type="match status" value="1"/>
</dbReference>
<evidence type="ECO:0000256" key="4">
    <source>
        <dbReference type="ARBA" id="ARBA00012030"/>
    </source>
</evidence>
<sequence length="224" mass="25196">MATFHLTDSTWDQGLGQLLPDNYEERATAFLNRIYNEETPTYPARQRVFYAYQETPLEKTKVIILGQDPYHQPGQAQGLSFSVPDGMKTPPSLRNILKELDDDLGAVRLHQDLTPWAKQGVLLLNAVLTVKDSQANAHQGQIWETLTDATIQLASDDPSPKVFILWGSFAQKKAKLIDTSRHCIIQSAHPSPLSAYRGFFGSKPFSRANDFLKKSLLSPINWLE</sequence>
<evidence type="ECO:0000256" key="9">
    <source>
        <dbReference type="HAMAP-Rule" id="MF_00148"/>
    </source>
</evidence>
<keyword evidence="14" id="KW-1185">Reference proteome</keyword>
<dbReference type="Gene3D" id="3.40.470.10">
    <property type="entry name" value="Uracil-DNA glycosylase-like domain"/>
    <property type="match status" value="1"/>
</dbReference>
<dbReference type="EMBL" id="FOLI01000002">
    <property type="protein sequence ID" value="SFB95566.1"/>
    <property type="molecule type" value="Genomic_DNA"/>
</dbReference>
<evidence type="ECO:0000256" key="3">
    <source>
        <dbReference type="ARBA" id="ARBA00008184"/>
    </source>
</evidence>
<dbReference type="PANTHER" id="PTHR11264:SF0">
    <property type="entry name" value="URACIL-DNA GLYCOSYLASE"/>
    <property type="match status" value="1"/>
</dbReference>
<organism evidence="13 14">
    <name type="scientific">Fructobacillus durionis</name>
    <dbReference type="NCBI Taxonomy" id="283737"/>
    <lineage>
        <taxon>Bacteria</taxon>
        <taxon>Bacillati</taxon>
        <taxon>Bacillota</taxon>
        <taxon>Bacilli</taxon>
        <taxon>Lactobacillales</taxon>
        <taxon>Lactobacillaceae</taxon>
        <taxon>Fructobacillus</taxon>
    </lineage>
</organism>
<evidence type="ECO:0000256" key="8">
    <source>
        <dbReference type="ARBA" id="ARBA00023204"/>
    </source>
</evidence>
<dbReference type="PANTHER" id="PTHR11264">
    <property type="entry name" value="URACIL-DNA GLYCOSYLASE"/>
    <property type="match status" value="1"/>
</dbReference>
<dbReference type="InterPro" id="IPR005122">
    <property type="entry name" value="Uracil-DNA_glycosylase-like"/>
</dbReference>
<comment type="similarity">
    <text evidence="3 9 11">Belongs to the uracil-DNA glycosylase (UDG) superfamily. UNG family.</text>
</comment>
<dbReference type="GO" id="GO:0004844">
    <property type="term" value="F:uracil DNA N-glycosylase activity"/>
    <property type="evidence" value="ECO:0007669"/>
    <property type="project" value="UniProtKB-UniRule"/>
</dbReference>
<comment type="subcellular location">
    <subcellularLocation>
        <location evidence="9">Cytoplasm</location>
    </subcellularLocation>
</comment>
<dbReference type="InterPro" id="IPR018085">
    <property type="entry name" value="Ura-DNA_Glyclase_AS"/>
</dbReference>
<dbReference type="InterPro" id="IPR002043">
    <property type="entry name" value="UDG_fam1"/>
</dbReference>
<evidence type="ECO:0000313" key="14">
    <source>
        <dbReference type="Proteomes" id="UP000199376"/>
    </source>
</evidence>
<accession>A0A1I1F9E0</accession>
<evidence type="ECO:0000256" key="2">
    <source>
        <dbReference type="ARBA" id="ARBA00002631"/>
    </source>
</evidence>
<dbReference type="GO" id="GO:0005737">
    <property type="term" value="C:cytoplasm"/>
    <property type="evidence" value="ECO:0007669"/>
    <property type="project" value="UniProtKB-SubCell"/>
</dbReference>
<dbReference type="SMART" id="SM00986">
    <property type="entry name" value="UDG"/>
    <property type="match status" value="1"/>
</dbReference>